<gene>
    <name evidence="3" type="ORF">NQ317_003578</name>
</gene>
<dbReference type="PROSITE" id="PS50003">
    <property type="entry name" value="PH_DOMAIN"/>
    <property type="match status" value="1"/>
</dbReference>
<feature type="region of interest" description="Disordered" evidence="1">
    <location>
        <begin position="165"/>
        <end position="213"/>
    </location>
</feature>
<dbReference type="Proteomes" id="UP001162164">
    <property type="component" value="Unassembled WGS sequence"/>
</dbReference>
<dbReference type="Gene3D" id="2.30.29.30">
    <property type="entry name" value="Pleckstrin-homology domain (PH domain)/Phosphotyrosine-binding domain (PTB)"/>
    <property type="match status" value="1"/>
</dbReference>
<protein>
    <recommendedName>
        <fullName evidence="2">PH domain-containing protein</fullName>
    </recommendedName>
</protein>
<dbReference type="EMBL" id="JAPWTJ010000736">
    <property type="protein sequence ID" value="KAJ8976037.1"/>
    <property type="molecule type" value="Genomic_DNA"/>
</dbReference>
<evidence type="ECO:0000313" key="3">
    <source>
        <dbReference type="EMBL" id="KAJ8976037.1"/>
    </source>
</evidence>
<keyword evidence="4" id="KW-1185">Reference proteome</keyword>
<name>A0ABQ9JEB7_9CUCU</name>
<proteinExistence type="predicted"/>
<dbReference type="PANTHER" id="PTHR45960:SF2">
    <property type="entry name" value="PROTEIN DAUGHTER OF SEVENLESS"/>
    <property type="match status" value="1"/>
</dbReference>
<dbReference type="SMART" id="SM00233">
    <property type="entry name" value="PH"/>
    <property type="match status" value="1"/>
</dbReference>
<evidence type="ECO:0000259" key="2">
    <source>
        <dbReference type="PROSITE" id="PS50003"/>
    </source>
</evidence>
<accession>A0ABQ9JEB7</accession>
<sequence>MAKTRKIVFEGWLTKSPPTTRIWRALKGVINLDNCEQVDLGLKLDERKLKFDHVFDIRTPIRTYYLAADTDSEMKSWVRVFAKCVGLEVYQRRGRWKRNCYNNAVPVSCLEGTVFRYDVSPKAGASTTRYPVDASTGRQQRLETEKEIIRFSLDFVQSGTSVSQECPSVDRKLKPPTPLQEAHMRKHFNVDEDQRPGSRLRLSPTPPSLGRSHDSLLSQNDNALPTITSQYKNCASKSEEDTVYKKVDFMKTQAFNITRNILEKTRARHLFQKVKSSSSIFLCCCFKVSDGMWKVKTVD</sequence>
<reference evidence="3" key="1">
    <citation type="journal article" date="2023" name="Insect Mol. Biol.">
        <title>Genome sequencing provides insights into the evolution of gene families encoding plant cell wall-degrading enzymes in longhorned beetles.</title>
        <authorList>
            <person name="Shin N.R."/>
            <person name="Okamura Y."/>
            <person name="Kirsch R."/>
            <person name="Pauchet Y."/>
        </authorList>
    </citation>
    <scope>NUCLEOTIDE SEQUENCE</scope>
    <source>
        <strain evidence="3">MMC_N1</strain>
    </source>
</reference>
<dbReference type="InterPro" id="IPR011993">
    <property type="entry name" value="PH-like_dom_sf"/>
</dbReference>
<evidence type="ECO:0000256" key="1">
    <source>
        <dbReference type="SAM" id="MobiDB-lite"/>
    </source>
</evidence>
<dbReference type="SUPFAM" id="SSF50729">
    <property type="entry name" value="PH domain-like"/>
    <property type="match status" value="1"/>
</dbReference>
<comment type="caution">
    <text evidence="3">The sequence shown here is derived from an EMBL/GenBank/DDBJ whole genome shotgun (WGS) entry which is preliminary data.</text>
</comment>
<dbReference type="InterPro" id="IPR046355">
    <property type="entry name" value="Gab1-4-like"/>
</dbReference>
<feature type="domain" description="PH" evidence="2">
    <location>
        <begin position="1"/>
        <end position="86"/>
    </location>
</feature>
<evidence type="ECO:0000313" key="4">
    <source>
        <dbReference type="Proteomes" id="UP001162164"/>
    </source>
</evidence>
<dbReference type="Pfam" id="PF00169">
    <property type="entry name" value="PH"/>
    <property type="match status" value="1"/>
</dbReference>
<dbReference type="PANTHER" id="PTHR45960">
    <property type="entry name" value="GRB2-ASSOCIATED-BINDING PROTEIN"/>
    <property type="match status" value="1"/>
</dbReference>
<dbReference type="InterPro" id="IPR001849">
    <property type="entry name" value="PH_domain"/>
</dbReference>
<organism evidence="3 4">
    <name type="scientific">Molorchus minor</name>
    <dbReference type="NCBI Taxonomy" id="1323400"/>
    <lineage>
        <taxon>Eukaryota</taxon>
        <taxon>Metazoa</taxon>
        <taxon>Ecdysozoa</taxon>
        <taxon>Arthropoda</taxon>
        <taxon>Hexapoda</taxon>
        <taxon>Insecta</taxon>
        <taxon>Pterygota</taxon>
        <taxon>Neoptera</taxon>
        <taxon>Endopterygota</taxon>
        <taxon>Coleoptera</taxon>
        <taxon>Polyphaga</taxon>
        <taxon>Cucujiformia</taxon>
        <taxon>Chrysomeloidea</taxon>
        <taxon>Cerambycidae</taxon>
        <taxon>Lamiinae</taxon>
        <taxon>Monochamini</taxon>
        <taxon>Molorchus</taxon>
    </lineage>
</organism>